<dbReference type="GO" id="GO:0005634">
    <property type="term" value="C:nucleus"/>
    <property type="evidence" value="ECO:0007669"/>
    <property type="project" value="TreeGrafter"/>
</dbReference>
<evidence type="ECO:0000256" key="4">
    <source>
        <dbReference type="ARBA" id="ARBA00022777"/>
    </source>
</evidence>
<dbReference type="GO" id="GO:0043484">
    <property type="term" value="P:regulation of RNA splicing"/>
    <property type="evidence" value="ECO:0007669"/>
    <property type="project" value="TreeGrafter"/>
</dbReference>
<keyword evidence="2" id="KW-0808">Transferase</keyword>
<dbReference type="InterPro" id="IPR011009">
    <property type="entry name" value="Kinase-like_dom_sf"/>
</dbReference>
<evidence type="ECO:0000256" key="5">
    <source>
        <dbReference type="ARBA" id="ARBA00022840"/>
    </source>
</evidence>
<dbReference type="InParanoid" id="A0A7C8MKF9"/>
<name>A0A7C8MKF9_9PEZI</name>
<accession>A0A7C8MKF9</accession>
<dbReference type="SUPFAM" id="SSF56112">
    <property type="entry name" value="Protein kinase-like (PK-like)"/>
    <property type="match status" value="1"/>
</dbReference>
<dbReference type="EMBL" id="WUBL01000198">
    <property type="protein sequence ID" value="KAF2963531.1"/>
    <property type="molecule type" value="Genomic_DNA"/>
</dbReference>
<organism evidence="8 9">
    <name type="scientific">Xylaria multiplex</name>
    <dbReference type="NCBI Taxonomy" id="323545"/>
    <lineage>
        <taxon>Eukaryota</taxon>
        <taxon>Fungi</taxon>
        <taxon>Dikarya</taxon>
        <taxon>Ascomycota</taxon>
        <taxon>Pezizomycotina</taxon>
        <taxon>Sordariomycetes</taxon>
        <taxon>Xylariomycetidae</taxon>
        <taxon>Xylariales</taxon>
        <taxon>Xylariaceae</taxon>
        <taxon>Xylaria</taxon>
    </lineage>
</organism>
<reference evidence="8 9" key="1">
    <citation type="submission" date="2019-12" db="EMBL/GenBank/DDBJ databases">
        <title>Draft genome sequence of the ascomycete Xylaria multiplex DSM 110363.</title>
        <authorList>
            <person name="Buettner E."/>
            <person name="Kellner H."/>
        </authorList>
    </citation>
    <scope>NUCLEOTIDE SEQUENCE [LARGE SCALE GENOMIC DNA]</scope>
    <source>
        <strain evidence="8 9">DSM 110363</strain>
    </source>
</reference>
<dbReference type="InterPro" id="IPR051175">
    <property type="entry name" value="CLK_kinases"/>
</dbReference>
<keyword evidence="5 6" id="KW-0067">ATP-binding</keyword>
<dbReference type="InterPro" id="IPR000719">
    <property type="entry name" value="Prot_kinase_dom"/>
</dbReference>
<keyword evidence="1" id="KW-0723">Serine/threonine-protein kinase</keyword>
<evidence type="ECO:0000256" key="2">
    <source>
        <dbReference type="ARBA" id="ARBA00022679"/>
    </source>
</evidence>
<evidence type="ECO:0000313" key="9">
    <source>
        <dbReference type="Proteomes" id="UP000481858"/>
    </source>
</evidence>
<evidence type="ECO:0000259" key="7">
    <source>
        <dbReference type="PROSITE" id="PS50011"/>
    </source>
</evidence>
<dbReference type="SMART" id="SM00220">
    <property type="entry name" value="S_TKc"/>
    <property type="match status" value="1"/>
</dbReference>
<dbReference type="Gene3D" id="1.10.510.10">
    <property type="entry name" value="Transferase(Phosphotransferase) domain 1"/>
    <property type="match status" value="1"/>
</dbReference>
<keyword evidence="3 6" id="KW-0547">Nucleotide-binding</keyword>
<feature type="binding site" evidence="6">
    <location>
        <position position="89"/>
    </location>
    <ligand>
        <name>ATP</name>
        <dbReference type="ChEBI" id="CHEBI:30616"/>
    </ligand>
</feature>
<dbReference type="AlphaFoldDB" id="A0A7C8MKF9"/>
<sequence length="476" mass="53891">MATVRKVSSSPASAIGPRRFPSTGFELIDPTTKFEEETLPFYRKEEYYPMQIGQVIHGYYQIVSKLGFGTTSTVWLARDLRDQSFWAVKVHINTLNHNQELEIYRYLANTPHDREFTKAKEYIRRLKESFRLKGPHGDHDVFVMTPLALSLSHFLGARRGQPFHSDFVKRALSQILYGLVYLHDMNVVHTDLHLDNLLISIKENSIMAGVEEAELHRPSPRKQSDDRTIHTSRMMMGGGGPLIICDLGHARIGEKHRGFAMPAQYRAPEVILDMEWGNPIDLWSVGLIAWDLLEKESLFRIYNNESQEQNDAHHLAAMTALLGPPPPEFLTRSEKTAKFWHEDGQWKGPVPLPPETSFEALASALTGEEKETFVSLMDCFLYWLPEERGDAMHMFFHPFPTTIHSPLDPLAGWALPHTPWITPSVSLYAALAHATFTNLRAMTGATETTGHETSSAAVLPSVPDFEMLKTEDVDSS</sequence>
<dbReference type="PANTHER" id="PTHR45646">
    <property type="entry name" value="SERINE/THREONINE-PROTEIN KINASE DOA-RELATED"/>
    <property type="match status" value="1"/>
</dbReference>
<comment type="caution">
    <text evidence="8">The sequence shown here is derived from an EMBL/GenBank/DDBJ whole genome shotgun (WGS) entry which is preliminary data.</text>
</comment>
<dbReference type="Gene3D" id="3.30.200.20">
    <property type="entry name" value="Phosphorylase Kinase, domain 1"/>
    <property type="match status" value="1"/>
</dbReference>
<keyword evidence="9" id="KW-1185">Reference proteome</keyword>
<dbReference type="Pfam" id="PF00069">
    <property type="entry name" value="Pkinase"/>
    <property type="match status" value="1"/>
</dbReference>
<dbReference type="Proteomes" id="UP000481858">
    <property type="component" value="Unassembled WGS sequence"/>
</dbReference>
<evidence type="ECO:0000313" key="8">
    <source>
        <dbReference type="EMBL" id="KAF2963531.1"/>
    </source>
</evidence>
<feature type="domain" description="Protein kinase" evidence="7">
    <location>
        <begin position="60"/>
        <end position="400"/>
    </location>
</feature>
<dbReference type="GO" id="GO:0004674">
    <property type="term" value="F:protein serine/threonine kinase activity"/>
    <property type="evidence" value="ECO:0007669"/>
    <property type="project" value="UniProtKB-KW"/>
</dbReference>
<dbReference type="InterPro" id="IPR017441">
    <property type="entry name" value="Protein_kinase_ATP_BS"/>
</dbReference>
<dbReference type="GO" id="GO:0005524">
    <property type="term" value="F:ATP binding"/>
    <property type="evidence" value="ECO:0007669"/>
    <property type="project" value="UniProtKB-UniRule"/>
</dbReference>
<evidence type="ECO:0000256" key="1">
    <source>
        <dbReference type="ARBA" id="ARBA00022527"/>
    </source>
</evidence>
<protein>
    <recommendedName>
        <fullName evidence="7">Protein kinase domain-containing protein</fullName>
    </recommendedName>
</protein>
<gene>
    <name evidence="8" type="ORF">GQX73_g10053</name>
</gene>
<keyword evidence="4" id="KW-0418">Kinase</keyword>
<evidence type="ECO:0000256" key="3">
    <source>
        <dbReference type="ARBA" id="ARBA00022741"/>
    </source>
</evidence>
<dbReference type="PROSITE" id="PS50011">
    <property type="entry name" value="PROTEIN_KINASE_DOM"/>
    <property type="match status" value="1"/>
</dbReference>
<proteinExistence type="predicted"/>
<dbReference type="OrthoDB" id="5979581at2759"/>
<dbReference type="PANTHER" id="PTHR45646:SF11">
    <property type="entry name" value="SERINE_THREONINE-PROTEIN KINASE DOA"/>
    <property type="match status" value="1"/>
</dbReference>
<evidence type="ECO:0000256" key="6">
    <source>
        <dbReference type="PROSITE-ProRule" id="PRU10141"/>
    </source>
</evidence>
<dbReference type="PROSITE" id="PS00107">
    <property type="entry name" value="PROTEIN_KINASE_ATP"/>
    <property type="match status" value="1"/>
</dbReference>